<protein>
    <submittedName>
        <fullName evidence="1">Nitric oxide reductase CnorB</fullName>
    </submittedName>
</protein>
<accession>A1JHI7</accession>
<feature type="non-terminal residue" evidence="1">
    <location>
        <position position="144"/>
    </location>
</feature>
<proteinExistence type="predicted"/>
<dbReference type="EMBL" id="AM284344">
    <property type="protein sequence ID" value="CAK95668.1"/>
    <property type="molecule type" value="Genomic_DNA"/>
</dbReference>
<gene>
    <name evidence="1" type="primary">cnorB</name>
</gene>
<evidence type="ECO:0000313" key="1">
    <source>
        <dbReference type="EMBL" id="CAK95668.1"/>
    </source>
</evidence>
<organism evidence="1">
    <name type="scientific">Sinorhizobium sp. R-25078</name>
    <dbReference type="NCBI Taxonomy" id="343036"/>
    <lineage>
        <taxon>Bacteria</taxon>
        <taxon>Pseudomonadati</taxon>
        <taxon>Pseudomonadota</taxon>
        <taxon>Alphaproteobacteria</taxon>
        <taxon>Hyphomicrobiales</taxon>
        <taxon>Rhizobiaceae</taxon>
        <taxon>Sinorhizobium/Ensifer group</taxon>
        <taxon>Sinorhizobium</taxon>
    </lineage>
</organism>
<sequence>VVRRPSVGRGRVGIDHGVGSRLPDDQAERYRPRSGREVALCHRRSGAVFRHSRYGPPLLLDRRSGLLAVDRFAVLDARSRSILHHGHLHLRDDLEGRSQAPEPGGAALVHRLLDHGFLRRWRLGLPAHAVVGQLLYPRYAAHGG</sequence>
<reference evidence="1" key="1">
    <citation type="journal article" date="2007" name="Environ. Microbiol.">
        <title>Nitric oxide reductase (norB) gene sequence analysis reveals discrepancies with nitrite reductase (nir) gene phylogeny in cultivated denitrifiers.</title>
        <authorList>
            <person name="Heylen K."/>
            <person name="Vanparys B."/>
            <person name="Gevers D."/>
            <person name="Wittebolle L."/>
            <person name="Boon N."/>
            <person name="De Vos P."/>
        </authorList>
    </citation>
    <scope>NUCLEOTIDE SEQUENCE</scope>
    <source>
        <strain evidence="1">R-25078</strain>
    </source>
</reference>
<dbReference type="AlphaFoldDB" id="A1JHI7"/>
<feature type="non-terminal residue" evidence="1">
    <location>
        <position position="1"/>
    </location>
</feature>
<name>A1JHI7_9HYPH</name>